<dbReference type="Pfam" id="PF12728">
    <property type="entry name" value="HTH_17"/>
    <property type="match status" value="1"/>
</dbReference>
<proteinExistence type="predicted"/>
<reference evidence="2 3" key="1">
    <citation type="submission" date="2020-10" db="EMBL/GenBank/DDBJ databases">
        <title>Wide distribution of Phycisphaera-like planctomycetes from WD2101 soil group in peatlands and genome analysis of the first cultivated representative.</title>
        <authorList>
            <person name="Dedysh S.N."/>
            <person name="Beletsky A.V."/>
            <person name="Ivanova A."/>
            <person name="Kulichevskaya I.S."/>
            <person name="Suzina N.E."/>
            <person name="Philippov D.A."/>
            <person name="Rakitin A.L."/>
            <person name="Mardanov A.V."/>
            <person name="Ravin N.V."/>
        </authorList>
    </citation>
    <scope>NUCLEOTIDE SEQUENCE [LARGE SCALE GENOMIC DNA]</scope>
    <source>
        <strain evidence="2 3">M1803</strain>
    </source>
</reference>
<gene>
    <name evidence="2" type="ORF">IPV69_04190</name>
</gene>
<dbReference type="RefSeq" id="WP_206293664.1">
    <property type="nucleotide sequence ID" value="NZ_CP063458.1"/>
</dbReference>
<dbReference type="EMBL" id="CP063458">
    <property type="protein sequence ID" value="QOV90572.1"/>
    <property type="molecule type" value="Genomic_DNA"/>
</dbReference>
<organism evidence="2 3">
    <name type="scientific">Humisphaera borealis</name>
    <dbReference type="NCBI Taxonomy" id="2807512"/>
    <lineage>
        <taxon>Bacteria</taxon>
        <taxon>Pseudomonadati</taxon>
        <taxon>Planctomycetota</taxon>
        <taxon>Phycisphaerae</taxon>
        <taxon>Tepidisphaerales</taxon>
        <taxon>Tepidisphaeraceae</taxon>
        <taxon>Humisphaera</taxon>
    </lineage>
</organism>
<dbReference type="GO" id="GO:0003677">
    <property type="term" value="F:DNA binding"/>
    <property type="evidence" value="ECO:0007669"/>
    <property type="project" value="InterPro"/>
</dbReference>
<name>A0A7M2WZF1_9BACT</name>
<dbReference type="AlphaFoldDB" id="A0A7M2WZF1"/>
<keyword evidence="3" id="KW-1185">Reference proteome</keyword>
<evidence type="ECO:0000259" key="1">
    <source>
        <dbReference type="Pfam" id="PF12728"/>
    </source>
</evidence>
<sequence length="63" mass="6901">MQKLMSSREAATFLAISPRTLWTIVDRGELAAVKIGRSVRFDPADLIAFVERAKTRPASVLAA</sequence>
<dbReference type="KEGG" id="hbs:IPV69_04190"/>
<evidence type="ECO:0000313" key="2">
    <source>
        <dbReference type="EMBL" id="QOV90572.1"/>
    </source>
</evidence>
<dbReference type="InterPro" id="IPR010093">
    <property type="entry name" value="SinI_DNA-bd"/>
</dbReference>
<dbReference type="InterPro" id="IPR009061">
    <property type="entry name" value="DNA-bd_dom_put_sf"/>
</dbReference>
<dbReference type="SUPFAM" id="SSF46955">
    <property type="entry name" value="Putative DNA-binding domain"/>
    <property type="match status" value="1"/>
</dbReference>
<accession>A0A7M2WZF1</accession>
<evidence type="ECO:0000313" key="3">
    <source>
        <dbReference type="Proteomes" id="UP000593765"/>
    </source>
</evidence>
<dbReference type="Proteomes" id="UP000593765">
    <property type="component" value="Chromosome"/>
</dbReference>
<dbReference type="NCBIfam" id="TIGR01764">
    <property type="entry name" value="excise"/>
    <property type="match status" value="1"/>
</dbReference>
<protein>
    <submittedName>
        <fullName evidence="2">Helix-turn-helix domain-containing protein</fullName>
    </submittedName>
</protein>
<feature type="domain" description="Helix-turn-helix" evidence="1">
    <location>
        <begin position="4"/>
        <end position="52"/>
    </location>
</feature>
<dbReference type="InterPro" id="IPR041657">
    <property type="entry name" value="HTH_17"/>
</dbReference>